<dbReference type="Gene3D" id="3.40.1190.20">
    <property type="match status" value="1"/>
</dbReference>
<dbReference type="Pfam" id="PF00294">
    <property type="entry name" value="PfkB"/>
    <property type="match status" value="1"/>
</dbReference>
<reference evidence="4 5" key="1">
    <citation type="journal article" date="2013" name="Sci. Rep.">
        <title>Extraordinary expansion of a Sorangium cellulosum genome from an alkaline milieu.</title>
        <authorList>
            <person name="Han K."/>
            <person name="Li Z.F."/>
            <person name="Peng R."/>
            <person name="Zhu L.P."/>
            <person name="Zhou T."/>
            <person name="Wang L.G."/>
            <person name="Li S.G."/>
            <person name="Zhang X.B."/>
            <person name="Hu W."/>
            <person name="Wu Z.H."/>
            <person name="Qin N."/>
            <person name="Li Y.Z."/>
        </authorList>
    </citation>
    <scope>NUCLEOTIDE SEQUENCE [LARGE SCALE GENOMIC DNA]</scope>
    <source>
        <strain evidence="4 5">So0157-2</strain>
    </source>
</reference>
<keyword evidence="1" id="KW-0808">Transferase</keyword>
<dbReference type="InterPro" id="IPR029056">
    <property type="entry name" value="Ribokinase-like"/>
</dbReference>
<organism evidence="4 5">
    <name type="scientific">Sorangium cellulosum So0157-2</name>
    <dbReference type="NCBI Taxonomy" id="1254432"/>
    <lineage>
        <taxon>Bacteria</taxon>
        <taxon>Pseudomonadati</taxon>
        <taxon>Myxococcota</taxon>
        <taxon>Polyangia</taxon>
        <taxon>Polyangiales</taxon>
        <taxon>Polyangiaceae</taxon>
        <taxon>Sorangium</taxon>
    </lineage>
</organism>
<dbReference type="Proteomes" id="UP000014803">
    <property type="component" value="Chromosome"/>
</dbReference>
<evidence type="ECO:0000313" key="4">
    <source>
        <dbReference type="EMBL" id="AGP34021.1"/>
    </source>
</evidence>
<dbReference type="STRING" id="1254432.SCE1572_05620"/>
<dbReference type="KEGG" id="scu:SCE1572_05620"/>
<dbReference type="RefSeq" id="WP_020733117.1">
    <property type="nucleotide sequence ID" value="NC_021658.1"/>
</dbReference>
<dbReference type="PANTHER" id="PTHR10584:SF166">
    <property type="entry name" value="RIBOKINASE"/>
    <property type="match status" value="1"/>
</dbReference>
<dbReference type="PANTHER" id="PTHR10584">
    <property type="entry name" value="SUGAR KINASE"/>
    <property type="match status" value="1"/>
</dbReference>
<dbReference type="SUPFAM" id="SSF53613">
    <property type="entry name" value="Ribokinase-like"/>
    <property type="match status" value="1"/>
</dbReference>
<dbReference type="eggNOG" id="COG0524">
    <property type="taxonomic scope" value="Bacteria"/>
</dbReference>
<proteinExistence type="predicted"/>
<dbReference type="GO" id="GO:0016301">
    <property type="term" value="F:kinase activity"/>
    <property type="evidence" value="ECO:0007669"/>
    <property type="project" value="UniProtKB-KW"/>
</dbReference>
<protein>
    <recommendedName>
        <fullName evidence="3">Carbohydrate kinase PfkB domain-containing protein</fullName>
    </recommendedName>
</protein>
<gene>
    <name evidence="4" type="ORF">SCE1572_05620</name>
</gene>
<sequence length="280" mass="28835">MPAPRIAVVGHVEHVTLGRAEGVPAPGDIVHLLDARFLPGGGGGLAFAQLCRSDAEIHLFTALGHDAAARAVEARIRVAPGRVHVHAAVRAVDHPRVVVVVDAEGRRTIIVTGAPLQPAATDPLPWSILAGCDAAYFTGADPESLRLARAARRLVVTARRGAALRAAAVAPDVVLGSASDPRENAPLDAYDPRPGALVLTDGPRPVRVLRPGSAALVDAPPAPNRVLGDYGAGDSFAGALAFHLAHGLPVEEACRRAGPHGAAVLRGIDPLETQIPLVPP</sequence>
<evidence type="ECO:0000313" key="5">
    <source>
        <dbReference type="Proteomes" id="UP000014803"/>
    </source>
</evidence>
<evidence type="ECO:0000256" key="2">
    <source>
        <dbReference type="ARBA" id="ARBA00022777"/>
    </source>
</evidence>
<dbReference type="OrthoDB" id="5504625at2"/>
<evidence type="ECO:0000259" key="3">
    <source>
        <dbReference type="Pfam" id="PF00294"/>
    </source>
</evidence>
<dbReference type="GO" id="GO:0005829">
    <property type="term" value="C:cytosol"/>
    <property type="evidence" value="ECO:0007669"/>
    <property type="project" value="TreeGrafter"/>
</dbReference>
<feature type="domain" description="Carbohydrate kinase PfkB" evidence="3">
    <location>
        <begin position="5"/>
        <end position="264"/>
    </location>
</feature>
<name>S4XNQ5_SORCE</name>
<dbReference type="HOGENOM" id="CLU_993429_0_0_7"/>
<accession>S4XNQ5</accession>
<evidence type="ECO:0000256" key="1">
    <source>
        <dbReference type="ARBA" id="ARBA00022679"/>
    </source>
</evidence>
<dbReference type="PATRIC" id="fig|1254432.3.peg.1258"/>
<keyword evidence="2" id="KW-0418">Kinase</keyword>
<dbReference type="InterPro" id="IPR011611">
    <property type="entry name" value="PfkB_dom"/>
</dbReference>
<dbReference type="EMBL" id="CP003969">
    <property type="protein sequence ID" value="AGP34021.1"/>
    <property type="molecule type" value="Genomic_DNA"/>
</dbReference>
<dbReference type="AlphaFoldDB" id="S4XNQ5"/>